<evidence type="ECO:0000256" key="3">
    <source>
        <dbReference type="ARBA" id="ARBA00022801"/>
    </source>
</evidence>
<feature type="binding site" evidence="5 7">
    <location>
        <position position="391"/>
    </location>
    <ligand>
        <name>NAD(+)</name>
        <dbReference type="ChEBI" id="CHEBI:57540"/>
    </ligand>
</feature>
<proteinExistence type="inferred from homology"/>
<dbReference type="PIRSF" id="PIRSF001109">
    <property type="entry name" value="Ad_hcy_hydrolase"/>
    <property type="match status" value="1"/>
</dbReference>
<dbReference type="STRING" id="1385521.N803_16290"/>
<evidence type="ECO:0000313" key="11">
    <source>
        <dbReference type="EMBL" id="KGN36974.1"/>
    </source>
</evidence>
<evidence type="ECO:0000313" key="12">
    <source>
        <dbReference type="Proteomes" id="UP000030011"/>
    </source>
</evidence>
<feature type="binding site" evidence="5">
    <location>
        <position position="322"/>
    </location>
    <ligand>
        <name>NAD(+)</name>
        <dbReference type="ChEBI" id="CHEBI:57540"/>
    </ligand>
</feature>
<reference evidence="11 12" key="1">
    <citation type="submission" date="2013-08" db="EMBL/GenBank/DDBJ databases">
        <title>The genome sequence of Knoellia subterranea.</title>
        <authorList>
            <person name="Zhu W."/>
            <person name="Wang G."/>
        </authorList>
    </citation>
    <scope>NUCLEOTIDE SEQUENCE [LARGE SCALE GENOMIC DNA]</scope>
    <source>
        <strain evidence="11 12">KCTC 19937</strain>
    </source>
</reference>
<dbReference type="EC" id="3.13.2.1" evidence="5"/>
<comment type="subcellular location">
    <subcellularLocation>
        <location evidence="5">Cytoplasm</location>
    </subcellularLocation>
</comment>
<feature type="binding site" evidence="5 7">
    <location>
        <begin position="201"/>
        <end position="203"/>
    </location>
    <ligand>
        <name>NAD(+)</name>
        <dbReference type="ChEBI" id="CHEBI:57540"/>
    </ligand>
</feature>
<feature type="binding site" evidence="5">
    <location>
        <begin position="264"/>
        <end position="269"/>
    </location>
    <ligand>
        <name>NAD(+)</name>
        <dbReference type="ChEBI" id="CHEBI:57540"/>
    </ligand>
</feature>
<dbReference type="PANTHER" id="PTHR23420">
    <property type="entry name" value="ADENOSYLHOMOCYSTEINASE"/>
    <property type="match status" value="1"/>
</dbReference>
<feature type="binding site" evidence="7">
    <location>
        <position position="398"/>
    </location>
    <ligand>
        <name>NAD(+)</name>
        <dbReference type="ChEBI" id="CHEBI:57540"/>
    </ligand>
</feature>
<sequence>MSFDYKVADLGLAEAGRHQIRLAEHEMPGLMSLREEFGASRPLKGARIAGSLHMTVQTAVLIETLTALGAEVRWASCNIYSTQDEAAAAVVVGPNGTVDNPQGVPVFAWKGETLEEYWDCTEQILTWPGEGANMILDDGGDATMLVHKGREWEAAGQVPPTTDEDSEEFGIFKALVRRTLEQDGQKWTKVSEEIKGVTEETTTGVHRLYELARAGLLLFPAINVNDSVTKSKFDNKYGCRHSVIDGLNRATDVLIAGKLAVVAGYGDVGKGCAQALAAQGARVVVTEVDPICALQAAMEGFQVARLESVVENADIFITTTGNFNIITAEHMQAMKNKAIVANIGHFDNEIDMAGLAKVDGITKTEIKPQVHEWTFSSGGSIIVLSEGRLFNLGNATGHPSFVMSNSFANQTIAQIELFTKTGDYEKQVYVLPKHLDEKVARLHLDALGVELTELSKEQAEYIGVDVAGPYKPDHYRY</sequence>
<comment type="caution">
    <text evidence="11">The sequence shown here is derived from an EMBL/GenBank/DDBJ whole genome shotgun (WGS) entry which is preliminary data.</text>
</comment>
<feature type="domain" description="S-adenosyl-L-homocysteine hydrolase NAD binding" evidence="10">
    <location>
        <begin position="235"/>
        <end position="397"/>
    </location>
</feature>
<comment type="catalytic activity">
    <reaction evidence="5 8">
        <text>S-adenosyl-L-homocysteine + H2O = L-homocysteine + adenosine</text>
        <dbReference type="Rhea" id="RHEA:21708"/>
        <dbReference type="ChEBI" id="CHEBI:15377"/>
        <dbReference type="ChEBI" id="CHEBI:16335"/>
        <dbReference type="ChEBI" id="CHEBI:57856"/>
        <dbReference type="ChEBI" id="CHEBI:58199"/>
        <dbReference type="EC" id="3.13.2.1"/>
    </reaction>
</comment>
<dbReference type="SMART" id="SM00997">
    <property type="entry name" value="AdoHcyase_NAD"/>
    <property type="match status" value="1"/>
</dbReference>
<dbReference type="PROSITE" id="PS00738">
    <property type="entry name" value="ADOHCYASE_1"/>
    <property type="match status" value="1"/>
</dbReference>
<dbReference type="GO" id="GO:0005829">
    <property type="term" value="C:cytosol"/>
    <property type="evidence" value="ECO:0007669"/>
    <property type="project" value="TreeGrafter"/>
</dbReference>
<dbReference type="PROSITE" id="PS00739">
    <property type="entry name" value="ADOHCYASE_2"/>
    <property type="match status" value="1"/>
</dbReference>
<dbReference type="EMBL" id="AVPK01000007">
    <property type="protein sequence ID" value="KGN36974.1"/>
    <property type="molecule type" value="Genomic_DNA"/>
</dbReference>
<dbReference type="eggNOG" id="COG0499">
    <property type="taxonomic scope" value="Bacteria"/>
</dbReference>
<dbReference type="SUPFAM" id="SSF51735">
    <property type="entry name" value="NAD(P)-binding Rossmann-fold domains"/>
    <property type="match status" value="1"/>
</dbReference>
<dbReference type="UniPathway" id="UPA00314">
    <property type="reaction ID" value="UER00076"/>
</dbReference>
<evidence type="ECO:0000256" key="2">
    <source>
        <dbReference type="ARBA" id="ARBA00022563"/>
    </source>
</evidence>
<evidence type="ECO:0000256" key="6">
    <source>
        <dbReference type="PIRSR" id="PIRSR001109-1"/>
    </source>
</evidence>
<dbReference type="Pfam" id="PF00670">
    <property type="entry name" value="AdoHcyase_NAD"/>
    <property type="match status" value="1"/>
</dbReference>
<dbReference type="CDD" id="cd00401">
    <property type="entry name" value="SAHH"/>
    <property type="match status" value="1"/>
</dbReference>
<feature type="binding site" evidence="5 7">
    <location>
        <begin position="343"/>
        <end position="345"/>
    </location>
    <ligand>
        <name>NAD(+)</name>
        <dbReference type="ChEBI" id="CHEBI:57540"/>
    </ligand>
</feature>
<feature type="binding site" evidence="7">
    <location>
        <begin position="266"/>
        <end position="271"/>
    </location>
    <ligand>
        <name>NAD(+)</name>
        <dbReference type="ChEBI" id="CHEBI:57540"/>
    </ligand>
</feature>
<accession>A0A0A0JJN6</accession>
<feature type="binding site" evidence="5">
    <location>
        <position position="235"/>
    </location>
    <ligand>
        <name>NAD(+)</name>
        <dbReference type="ChEBI" id="CHEBI:57540"/>
    </ligand>
</feature>
<organism evidence="11 12">
    <name type="scientific">Knoellia subterranea KCTC 19937</name>
    <dbReference type="NCBI Taxonomy" id="1385521"/>
    <lineage>
        <taxon>Bacteria</taxon>
        <taxon>Bacillati</taxon>
        <taxon>Actinomycetota</taxon>
        <taxon>Actinomycetes</taxon>
        <taxon>Micrococcales</taxon>
        <taxon>Intrasporangiaceae</taxon>
        <taxon>Knoellia</taxon>
    </lineage>
</organism>
<feature type="binding site" evidence="5 7">
    <location>
        <position position="287"/>
    </location>
    <ligand>
        <name>NAD(+)</name>
        <dbReference type="ChEBI" id="CHEBI:57540"/>
    </ligand>
</feature>
<gene>
    <name evidence="5" type="primary">ahcY</name>
    <name evidence="11" type="ORF">N803_16290</name>
</gene>
<dbReference type="HAMAP" id="MF_00563">
    <property type="entry name" value="AdoHcyase"/>
    <property type="match status" value="1"/>
</dbReference>
<evidence type="ECO:0000256" key="4">
    <source>
        <dbReference type="ARBA" id="ARBA00023027"/>
    </source>
</evidence>
<feature type="binding site" evidence="5 6">
    <location>
        <position position="200"/>
    </location>
    <ligand>
        <name>substrate</name>
    </ligand>
</feature>
<dbReference type="NCBIfam" id="NF004005">
    <property type="entry name" value="PRK05476.2-3"/>
    <property type="match status" value="1"/>
</dbReference>
<dbReference type="InterPro" id="IPR036291">
    <property type="entry name" value="NAD(P)-bd_dom_sf"/>
</dbReference>
<evidence type="ECO:0000256" key="1">
    <source>
        <dbReference type="ARBA" id="ARBA00007122"/>
    </source>
</evidence>
<keyword evidence="5" id="KW-0963">Cytoplasm</keyword>
<dbReference type="GO" id="GO:0006730">
    <property type="term" value="P:one-carbon metabolic process"/>
    <property type="evidence" value="ECO:0007669"/>
    <property type="project" value="UniProtKB-UniRule"/>
</dbReference>
<feature type="binding site" evidence="5 6">
    <location>
        <position position="55"/>
    </location>
    <ligand>
        <name>substrate</name>
    </ligand>
</feature>
<dbReference type="GO" id="GO:0071269">
    <property type="term" value="P:L-homocysteine biosynthetic process"/>
    <property type="evidence" value="ECO:0007669"/>
    <property type="project" value="UniProtKB-UniRule"/>
</dbReference>
<dbReference type="SMART" id="SM00996">
    <property type="entry name" value="AdoHcyase"/>
    <property type="match status" value="1"/>
</dbReference>
<dbReference type="NCBIfam" id="TIGR00936">
    <property type="entry name" value="ahcY"/>
    <property type="match status" value="1"/>
</dbReference>
<dbReference type="AlphaFoldDB" id="A0A0A0JJN6"/>
<evidence type="ECO:0000259" key="10">
    <source>
        <dbReference type="SMART" id="SM00997"/>
    </source>
</evidence>
<keyword evidence="12" id="KW-1185">Reference proteome</keyword>
<dbReference type="GO" id="GO:0033353">
    <property type="term" value="P:S-adenosylmethionine cycle"/>
    <property type="evidence" value="ECO:0007669"/>
    <property type="project" value="TreeGrafter"/>
</dbReference>
<comment type="pathway">
    <text evidence="5 8">Amino-acid biosynthesis; L-homocysteine biosynthesis; L-homocysteine from S-adenosyl-L-homocysteine: step 1/1.</text>
</comment>
<feature type="binding site" evidence="5 6">
    <location>
        <position position="230"/>
    </location>
    <ligand>
        <name>substrate</name>
    </ligand>
</feature>
<keyword evidence="2 5" id="KW-0554">One-carbon metabolism</keyword>
<comment type="cofactor">
    <cofactor evidence="5 7 8">
        <name>NAD(+)</name>
        <dbReference type="ChEBI" id="CHEBI:57540"/>
    </cofactor>
    <text evidence="5 7 8">Binds 1 NAD(+) per subunit.</text>
</comment>
<dbReference type="Gene3D" id="3.40.50.1480">
    <property type="entry name" value="Adenosylhomocysteinase-like"/>
    <property type="match status" value="1"/>
</dbReference>
<dbReference type="InterPro" id="IPR015878">
    <property type="entry name" value="Ado_hCys_hydrolase_NAD-bd"/>
</dbReference>
<dbReference type="InterPro" id="IPR020082">
    <property type="entry name" value="S-Ado-L-homoCys_hydrolase_CS"/>
</dbReference>
<keyword evidence="3 5" id="KW-0378">Hydrolase</keyword>
<dbReference type="InterPro" id="IPR000043">
    <property type="entry name" value="Adenosylhomocysteinase-like"/>
</dbReference>
<feature type="binding site" evidence="5 6">
    <location>
        <position position="234"/>
    </location>
    <ligand>
        <name>substrate</name>
    </ligand>
</feature>
<evidence type="ECO:0000256" key="9">
    <source>
        <dbReference type="RuleBase" id="RU004166"/>
    </source>
</evidence>
<protein>
    <recommendedName>
        <fullName evidence="5">Adenosylhomocysteinase</fullName>
        <ecNumber evidence="5">3.13.2.1</ecNumber>
    </recommendedName>
    <alternativeName>
        <fullName evidence="5">S-adenosyl-L-homocysteine hydrolase</fullName>
        <shortName evidence="5">AdoHcyase</shortName>
    </alternativeName>
</protein>
<evidence type="ECO:0000256" key="7">
    <source>
        <dbReference type="PIRSR" id="PIRSR001109-2"/>
    </source>
</evidence>
<dbReference type="InterPro" id="IPR042172">
    <property type="entry name" value="Adenosylhomocyst_ase-like_sf"/>
</dbReference>
<dbReference type="Gene3D" id="3.40.50.720">
    <property type="entry name" value="NAD(P)-binding Rossmann-like Domain"/>
    <property type="match status" value="1"/>
</dbReference>
<dbReference type="Pfam" id="PF05221">
    <property type="entry name" value="AdoHcyase"/>
    <property type="match status" value="1"/>
</dbReference>
<dbReference type="PANTHER" id="PTHR23420:SF0">
    <property type="entry name" value="ADENOSYLHOMOCYSTEINASE"/>
    <property type="match status" value="1"/>
</dbReference>
<comment type="similarity">
    <text evidence="1 5 9">Belongs to the adenosylhomocysteinase family.</text>
</comment>
<name>A0A0A0JJN6_9MICO</name>
<dbReference type="FunFam" id="3.40.50.720:FF:000004">
    <property type="entry name" value="Adenosylhomocysteinase"/>
    <property type="match status" value="1"/>
</dbReference>
<evidence type="ECO:0000256" key="8">
    <source>
        <dbReference type="RuleBase" id="RU000548"/>
    </source>
</evidence>
<feature type="binding site" evidence="5 6">
    <location>
        <position position="138"/>
    </location>
    <ligand>
        <name>substrate</name>
    </ligand>
</feature>
<keyword evidence="4 5" id="KW-0520">NAD</keyword>
<dbReference type="RefSeq" id="WP_035905872.1">
    <property type="nucleotide sequence ID" value="NZ_AVPK01000007.1"/>
</dbReference>
<dbReference type="Proteomes" id="UP000030011">
    <property type="component" value="Unassembled WGS sequence"/>
</dbReference>
<dbReference type="GO" id="GO:0004013">
    <property type="term" value="F:adenosylhomocysteinase activity"/>
    <property type="evidence" value="ECO:0007669"/>
    <property type="project" value="UniProtKB-UniRule"/>
</dbReference>
<dbReference type="SUPFAM" id="SSF52283">
    <property type="entry name" value="Formate/glycerate dehydrogenase catalytic domain-like"/>
    <property type="match status" value="1"/>
</dbReference>
<evidence type="ECO:0000256" key="5">
    <source>
        <dbReference type="HAMAP-Rule" id="MF_00563"/>
    </source>
</evidence>
<comment type="function">
    <text evidence="5">May play a key role in the regulation of the intracellular concentration of adenosylhomocysteine.</text>
</comment>